<comment type="caution">
    <text evidence="1">The sequence shown here is derived from an EMBL/GenBank/DDBJ whole genome shotgun (WGS) entry which is preliminary data.</text>
</comment>
<dbReference type="Proteomes" id="UP000805193">
    <property type="component" value="Unassembled WGS sequence"/>
</dbReference>
<keyword evidence="2" id="KW-1185">Reference proteome</keyword>
<name>A0AC60P6L9_IXOPE</name>
<proteinExistence type="predicted"/>
<accession>A0AC60P6L9</accession>
<sequence>MAASTLAQAAELIQTPWSPKKRTPGSRPQSGHTAEPVGERSSAAPRVDPGRSRCLDLPALIDVVAAAAFHHSEIMHLFNLANIDGAAPPDHRRRVVHHPEPLGEAGEKKPGHAVCPTTLYSGAPTPRGSFRFAGGTDRGLAAFRPRVTLHRGCWSTKGGTGFGRADLAKLPCVATGHPPPKYRWYKLTGSQIHPVVASRKVQEVDGTLVFRQASLHDSGKYVCIASNSLGQDRADRELVVTG</sequence>
<evidence type="ECO:0000313" key="1">
    <source>
        <dbReference type="EMBL" id="KAG0414912.1"/>
    </source>
</evidence>
<dbReference type="EMBL" id="JABSTQ010011136">
    <property type="protein sequence ID" value="KAG0414912.1"/>
    <property type="molecule type" value="Genomic_DNA"/>
</dbReference>
<protein>
    <submittedName>
        <fullName evidence="1">Uncharacterized protein</fullName>
    </submittedName>
</protein>
<evidence type="ECO:0000313" key="2">
    <source>
        <dbReference type="Proteomes" id="UP000805193"/>
    </source>
</evidence>
<organism evidence="1 2">
    <name type="scientific">Ixodes persulcatus</name>
    <name type="common">Taiga tick</name>
    <dbReference type="NCBI Taxonomy" id="34615"/>
    <lineage>
        <taxon>Eukaryota</taxon>
        <taxon>Metazoa</taxon>
        <taxon>Ecdysozoa</taxon>
        <taxon>Arthropoda</taxon>
        <taxon>Chelicerata</taxon>
        <taxon>Arachnida</taxon>
        <taxon>Acari</taxon>
        <taxon>Parasitiformes</taxon>
        <taxon>Ixodida</taxon>
        <taxon>Ixodoidea</taxon>
        <taxon>Ixodidae</taxon>
        <taxon>Ixodinae</taxon>
        <taxon>Ixodes</taxon>
    </lineage>
</organism>
<reference evidence="1 2" key="1">
    <citation type="journal article" date="2020" name="Cell">
        <title>Large-Scale Comparative Analyses of Tick Genomes Elucidate Their Genetic Diversity and Vector Capacities.</title>
        <authorList>
            <consortium name="Tick Genome and Microbiome Consortium (TIGMIC)"/>
            <person name="Jia N."/>
            <person name="Wang J."/>
            <person name="Shi W."/>
            <person name="Du L."/>
            <person name="Sun Y."/>
            <person name="Zhan W."/>
            <person name="Jiang J.F."/>
            <person name="Wang Q."/>
            <person name="Zhang B."/>
            <person name="Ji P."/>
            <person name="Bell-Sakyi L."/>
            <person name="Cui X.M."/>
            <person name="Yuan T.T."/>
            <person name="Jiang B.G."/>
            <person name="Yang W.F."/>
            <person name="Lam T.T."/>
            <person name="Chang Q.C."/>
            <person name="Ding S.J."/>
            <person name="Wang X.J."/>
            <person name="Zhu J.G."/>
            <person name="Ruan X.D."/>
            <person name="Zhao L."/>
            <person name="Wei J.T."/>
            <person name="Ye R.Z."/>
            <person name="Que T.C."/>
            <person name="Du C.H."/>
            <person name="Zhou Y.H."/>
            <person name="Cheng J.X."/>
            <person name="Dai P.F."/>
            <person name="Guo W.B."/>
            <person name="Han X.H."/>
            <person name="Huang E.J."/>
            <person name="Li L.F."/>
            <person name="Wei W."/>
            <person name="Gao Y.C."/>
            <person name="Liu J.Z."/>
            <person name="Shao H.Z."/>
            <person name="Wang X."/>
            <person name="Wang C.C."/>
            <person name="Yang T.C."/>
            <person name="Huo Q.B."/>
            <person name="Li W."/>
            <person name="Chen H.Y."/>
            <person name="Chen S.E."/>
            <person name="Zhou L.G."/>
            <person name="Ni X.B."/>
            <person name="Tian J.H."/>
            <person name="Sheng Y."/>
            <person name="Liu T."/>
            <person name="Pan Y.S."/>
            <person name="Xia L.Y."/>
            <person name="Li J."/>
            <person name="Zhao F."/>
            <person name="Cao W.C."/>
        </authorList>
    </citation>
    <scope>NUCLEOTIDE SEQUENCE [LARGE SCALE GENOMIC DNA]</scope>
    <source>
        <strain evidence="1">Iper-2018</strain>
    </source>
</reference>
<gene>
    <name evidence="1" type="ORF">HPB47_007924</name>
</gene>